<feature type="active site" description="Schiff-base intermediate with substrate" evidence="4">
    <location>
        <position position="162"/>
    </location>
</feature>
<evidence type="ECO:0000313" key="7">
    <source>
        <dbReference type="Proteomes" id="UP000323946"/>
    </source>
</evidence>
<evidence type="ECO:0000256" key="2">
    <source>
        <dbReference type="ARBA" id="ARBA00023239"/>
    </source>
</evidence>
<keyword evidence="2 3" id="KW-0456">Lyase</keyword>
<evidence type="ECO:0000256" key="4">
    <source>
        <dbReference type="PIRSR" id="PIRSR001365-1"/>
    </source>
</evidence>
<name>A0A5M7BXH7_SACHI</name>
<keyword evidence="7" id="KW-1185">Reference proteome</keyword>
<dbReference type="SUPFAM" id="SSF51569">
    <property type="entry name" value="Aldolase"/>
    <property type="match status" value="1"/>
</dbReference>
<comment type="caution">
    <text evidence="6">The sequence shown here is derived from an EMBL/GenBank/DDBJ whole genome shotgun (WGS) entry which is preliminary data.</text>
</comment>
<dbReference type="Gene3D" id="3.20.20.70">
    <property type="entry name" value="Aldolase class I"/>
    <property type="match status" value="1"/>
</dbReference>
<gene>
    <name evidence="6" type="ORF">F1721_19095</name>
</gene>
<dbReference type="PANTHER" id="PTHR12128:SF66">
    <property type="entry name" value="4-HYDROXY-2-OXOGLUTARATE ALDOLASE, MITOCHONDRIAL"/>
    <property type="match status" value="1"/>
</dbReference>
<sequence>MSGQRTVITAVTTPFHPSGDLDLAATRELYGFVRSTTGQLLVGGTTGEFPALSTGERLQLLEIALETLGDQNVINHVGAADARTAALLTRASVRAGARRLAALTPYYLPATPDELHAYFGSIREAAGDAELYAYLFPERSGLDVPPELCAELARAHGIAGVKLSGSASRQVREHVAAGPDGFEVYSGNDRELADVLAAGGAGVVSGCAAGLPEAFLDLLEALRTGNTGTGPAQDRVDRVVAALGPSIGRIKCAQRLRGLPAGGSRMAVADPDAAAEAIIAELVRESAS</sequence>
<dbReference type="PRINTS" id="PR00146">
    <property type="entry name" value="DHPICSNTHASE"/>
</dbReference>
<dbReference type="RefSeq" id="WP_150068064.1">
    <property type="nucleotide sequence ID" value="NZ_VWPH01000008.1"/>
</dbReference>
<dbReference type="Proteomes" id="UP000323946">
    <property type="component" value="Unassembled WGS sequence"/>
</dbReference>
<evidence type="ECO:0000256" key="1">
    <source>
        <dbReference type="ARBA" id="ARBA00007592"/>
    </source>
</evidence>
<dbReference type="InterPro" id="IPR013785">
    <property type="entry name" value="Aldolase_TIM"/>
</dbReference>
<dbReference type="AlphaFoldDB" id="A0A5M7BXH7"/>
<proteinExistence type="inferred from homology"/>
<dbReference type="SMR" id="A0A5M7BXH7"/>
<evidence type="ECO:0000256" key="5">
    <source>
        <dbReference type="PIRSR" id="PIRSR001365-2"/>
    </source>
</evidence>
<protein>
    <submittedName>
        <fullName evidence="6">Dihydrodipicolinate synthase family protein</fullName>
    </submittedName>
</protein>
<accession>A0A5M7BXH7</accession>
<reference evidence="6 7" key="1">
    <citation type="submission" date="2019-09" db="EMBL/GenBank/DDBJ databases">
        <title>Draft genome sequence of the thermophilic Saccharopolyspora hirsuta VKM Ac-666T.</title>
        <authorList>
            <person name="Lobastova T.G."/>
            <person name="Fokina V."/>
            <person name="Bragin E.Y."/>
            <person name="Shtratnikova V.Y."/>
            <person name="Starodumova I.P."/>
            <person name="Tarlachkov S.V."/>
            <person name="Donova M.V."/>
        </authorList>
    </citation>
    <scope>NUCLEOTIDE SEQUENCE [LARGE SCALE GENOMIC DNA]</scope>
    <source>
        <strain evidence="6 7">VKM Ac-666</strain>
    </source>
</reference>
<dbReference type="PANTHER" id="PTHR12128">
    <property type="entry name" value="DIHYDRODIPICOLINATE SYNTHASE"/>
    <property type="match status" value="1"/>
</dbReference>
<evidence type="ECO:0000256" key="3">
    <source>
        <dbReference type="PIRNR" id="PIRNR001365"/>
    </source>
</evidence>
<dbReference type="InterPro" id="IPR002220">
    <property type="entry name" value="DapA-like"/>
</dbReference>
<feature type="binding site" evidence="5">
    <location>
        <position position="46"/>
    </location>
    <ligand>
        <name>pyruvate</name>
        <dbReference type="ChEBI" id="CHEBI:15361"/>
    </ligand>
</feature>
<dbReference type="CDD" id="cd00408">
    <property type="entry name" value="DHDPS-like"/>
    <property type="match status" value="1"/>
</dbReference>
<dbReference type="GO" id="GO:0008840">
    <property type="term" value="F:4-hydroxy-tetrahydrodipicolinate synthase activity"/>
    <property type="evidence" value="ECO:0007669"/>
    <property type="project" value="TreeGrafter"/>
</dbReference>
<dbReference type="PIRSF" id="PIRSF001365">
    <property type="entry name" value="DHDPS"/>
    <property type="match status" value="1"/>
</dbReference>
<feature type="binding site" evidence="5">
    <location>
        <position position="204"/>
    </location>
    <ligand>
        <name>pyruvate</name>
        <dbReference type="ChEBI" id="CHEBI:15361"/>
    </ligand>
</feature>
<comment type="similarity">
    <text evidence="1 3">Belongs to the DapA family.</text>
</comment>
<dbReference type="OrthoDB" id="3175637at2"/>
<feature type="active site" description="Proton donor/acceptor" evidence="4">
    <location>
        <position position="134"/>
    </location>
</feature>
<organism evidence="6 7">
    <name type="scientific">Saccharopolyspora hirsuta</name>
    <dbReference type="NCBI Taxonomy" id="1837"/>
    <lineage>
        <taxon>Bacteria</taxon>
        <taxon>Bacillati</taxon>
        <taxon>Actinomycetota</taxon>
        <taxon>Actinomycetes</taxon>
        <taxon>Pseudonocardiales</taxon>
        <taxon>Pseudonocardiaceae</taxon>
        <taxon>Saccharopolyspora</taxon>
    </lineage>
</organism>
<evidence type="ECO:0000313" key="6">
    <source>
        <dbReference type="EMBL" id="KAA5831924.1"/>
    </source>
</evidence>
<dbReference type="EMBL" id="VWPH01000008">
    <property type="protein sequence ID" value="KAA5831924.1"/>
    <property type="molecule type" value="Genomic_DNA"/>
</dbReference>
<dbReference type="Pfam" id="PF00701">
    <property type="entry name" value="DHDPS"/>
    <property type="match status" value="1"/>
</dbReference>
<dbReference type="SMART" id="SM01130">
    <property type="entry name" value="DHDPS"/>
    <property type="match status" value="1"/>
</dbReference>